<reference evidence="1 2" key="1">
    <citation type="submission" date="2020-08" db="EMBL/GenBank/DDBJ databases">
        <title>Genomic Encyclopedia of Type Strains, Phase IV (KMG-IV): sequencing the most valuable type-strain genomes for metagenomic binning, comparative biology and taxonomic classification.</title>
        <authorList>
            <person name="Goeker M."/>
        </authorList>
    </citation>
    <scope>NUCLEOTIDE SEQUENCE [LARGE SCALE GENOMIC DNA]</scope>
    <source>
        <strain evidence="1 2">DSM 106739</strain>
    </source>
</reference>
<dbReference type="AlphaFoldDB" id="A0A840BJ94"/>
<dbReference type="PANTHER" id="PTHR35370:SF1">
    <property type="entry name" value="TYPE VI SECRETION SYSTEM COMPONENT TSSF1"/>
    <property type="match status" value="1"/>
</dbReference>
<sequence length="624" mass="69628">MDPRLLRYYNEELRHLREMGAEFAYQFPKIAGRLGIDGIEVTDPYVERLMEGFAFLTSRVQLKLDAEFPRFTQRLLEMLYPHYLAPTPAMVVAQIQPALGDPNLGAGVPIPRGTALQGAMGKNDVTACEFTTAQEVTLWPLEIAEARYFSFAPDLPVPTLPAGARVRGGVRLRLRATAGLTFKEIKADRLRFYLGGADEVAYRLHEFIGASMLGAIAAPPGQASVWHKVLDAEQVRLVGYDDDEALLPTTTRAFGGYRLLQEYFSFPQRYMFFEVSGLSQAFARHDGNEIELSLLFGRGDAALEGVVEAANFLLHCTPAINLFSRRTDRIHVDDSNHEFQVIVDRTRPMDFEVYDLQEVTGHGTGPDSEQRFEPFYAEIRGDESHSHGFYTLRREPRLYSDKQKRVGARSSYIGSEVFISLVDPKEAPYRADLRQLSLRALCSNRDLPILMPLGLTKSDFTLDISAPVEAIRVIKGPSKPYAAIADGATAWKLISHLSLNHLSMIDTDKQTGAAALRELLDLYASTADAGMRRQIEGVRSISSEPIVTRLPMPGPLCFGRGMQISLEVDELAFEGGSAFLLGSVMERFFARHASLNSFTETVLRSLTRGQIMHWRARCGLRPTL</sequence>
<gene>
    <name evidence="1" type="ORF">GGR36_000957</name>
</gene>
<dbReference type="PIRSF" id="PIRSF028304">
    <property type="entry name" value="UCP028304"/>
    <property type="match status" value="1"/>
</dbReference>
<dbReference type="RefSeq" id="WP_183632447.1">
    <property type="nucleotide sequence ID" value="NZ_BAABLE010000011.1"/>
</dbReference>
<dbReference type="InterPro" id="IPR010272">
    <property type="entry name" value="T6SS_TssF"/>
</dbReference>
<dbReference type="Proteomes" id="UP000561045">
    <property type="component" value="Unassembled WGS sequence"/>
</dbReference>
<evidence type="ECO:0000313" key="1">
    <source>
        <dbReference type="EMBL" id="MBB4011649.1"/>
    </source>
</evidence>
<name>A0A840BJ94_9RHOO</name>
<accession>A0A840BJ94</accession>
<comment type="caution">
    <text evidence="1">The sequence shown here is derived from an EMBL/GenBank/DDBJ whole genome shotgun (WGS) entry which is preliminary data.</text>
</comment>
<keyword evidence="2" id="KW-1185">Reference proteome</keyword>
<evidence type="ECO:0000313" key="2">
    <source>
        <dbReference type="Proteomes" id="UP000561045"/>
    </source>
</evidence>
<proteinExistence type="predicted"/>
<dbReference type="PANTHER" id="PTHR35370">
    <property type="entry name" value="CYTOPLASMIC PROTEIN-RELATED-RELATED"/>
    <property type="match status" value="1"/>
</dbReference>
<organism evidence="1 2">
    <name type="scientific">Niveibacterium umoris</name>
    <dbReference type="NCBI Taxonomy" id="1193620"/>
    <lineage>
        <taxon>Bacteria</taxon>
        <taxon>Pseudomonadati</taxon>
        <taxon>Pseudomonadota</taxon>
        <taxon>Betaproteobacteria</taxon>
        <taxon>Rhodocyclales</taxon>
        <taxon>Rhodocyclaceae</taxon>
        <taxon>Niveibacterium</taxon>
    </lineage>
</organism>
<dbReference type="EMBL" id="JACIET010000001">
    <property type="protein sequence ID" value="MBB4011649.1"/>
    <property type="molecule type" value="Genomic_DNA"/>
</dbReference>
<protein>
    <submittedName>
        <fullName evidence="1">Type VI secretion system protein ImpG</fullName>
    </submittedName>
</protein>
<dbReference type="Pfam" id="PF05947">
    <property type="entry name" value="T6SS_TssF"/>
    <property type="match status" value="1"/>
</dbReference>
<dbReference type="NCBIfam" id="TIGR03359">
    <property type="entry name" value="VI_chp_6"/>
    <property type="match status" value="1"/>
</dbReference>